<dbReference type="AlphaFoldDB" id="A0A382FPW7"/>
<accession>A0A382FPW7</accession>
<gene>
    <name evidence="1" type="ORF">METZ01_LOCUS217499</name>
</gene>
<evidence type="ECO:0000313" key="1">
    <source>
        <dbReference type="EMBL" id="SVB64645.1"/>
    </source>
</evidence>
<sequence>HVGKDNAVTLQQYKGVANESGYWDGEGEYFTFENAGEYKIDVEARYTSEDGGLWVGRLVYGSAIATPDGPIIAHGRRGPDDIRSISPPWGFGSDFEPGGHHQFPFFTGDILWGIEGSDPNREEMGPGDSVNTLLSFEALDTKHPLVARAIKQVPPDNVGGDISSYVKAGQIPLATFVELNPDGSDKSLSQGFRPEQLNLRAYSYTSAQRPGVRVRELIQGNDVGIAYWRFNDAYHMQSGNGQGGDLPGDFKFLYGATVIRDIELKEGIFAIYGSGWVLARDDDPMGSRFMPPFQGNAGGPNGGPLFTVHGREIDMFFLPLGVRPGSVLEVGDIFRMAGPIMPTLPSRVEYTVTAPDGSTRSFDGRANAVGYFYNPQDDFELDRPGLWTVDLAVMHDGMTSAGSVQEPYPNGGPLTPDGRTFTFVVTDSDTHLLDMVTDLTRRNPLLWYGNTIQNARFEAPLPQGWTGETAHLIITMPGIVLAQKDLLIEDGVIKWSLKPEEMNRLAENFDYDSGLADTI</sequence>
<protein>
    <submittedName>
        <fullName evidence="1">Uncharacterized protein</fullName>
    </submittedName>
</protein>
<name>A0A382FPW7_9ZZZZ</name>
<feature type="non-terminal residue" evidence="1">
    <location>
        <position position="1"/>
    </location>
</feature>
<dbReference type="EMBL" id="UINC01051006">
    <property type="protein sequence ID" value="SVB64645.1"/>
    <property type="molecule type" value="Genomic_DNA"/>
</dbReference>
<proteinExistence type="predicted"/>
<reference evidence="1" key="1">
    <citation type="submission" date="2018-05" db="EMBL/GenBank/DDBJ databases">
        <authorList>
            <person name="Lanie J.A."/>
            <person name="Ng W.-L."/>
            <person name="Kazmierczak K.M."/>
            <person name="Andrzejewski T.M."/>
            <person name="Davidsen T.M."/>
            <person name="Wayne K.J."/>
            <person name="Tettelin H."/>
            <person name="Glass J.I."/>
            <person name="Rusch D."/>
            <person name="Podicherti R."/>
            <person name="Tsui H.-C.T."/>
            <person name="Winkler M.E."/>
        </authorList>
    </citation>
    <scope>NUCLEOTIDE SEQUENCE</scope>
</reference>
<organism evidence="1">
    <name type="scientific">marine metagenome</name>
    <dbReference type="NCBI Taxonomy" id="408172"/>
    <lineage>
        <taxon>unclassified sequences</taxon>
        <taxon>metagenomes</taxon>
        <taxon>ecological metagenomes</taxon>
    </lineage>
</organism>
<feature type="non-terminal residue" evidence="1">
    <location>
        <position position="519"/>
    </location>
</feature>